<dbReference type="EMBL" id="JEMA01000777">
    <property type="protein sequence ID" value="KYF66074.1"/>
    <property type="molecule type" value="Genomic_DNA"/>
</dbReference>
<dbReference type="InterPro" id="IPR007138">
    <property type="entry name" value="ABM_dom"/>
</dbReference>
<gene>
    <name evidence="2" type="ORF">BE15_41595</name>
</gene>
<dbReference type="RefSeq" id="WP_061610743.1">
    <property type="nucleotide sequence ID" value="NZ_JEMA01000777.1"/>
</dbReference>
<dbReference type="AlphaFoldDB" id="A0A150QDK7"/>
<dbReference type="SUPFAM" id="SSF54909">
    <property type="entry name" value="Dimeric alpha+beta barrel"/>
    <property type="match status" value="1"/>
</dbReference>
<reference evidence="2 3" key="1">
    <citation type="submission" date="2014-02" db="EMBL/GenBank/DDBJ databases">
        <title>The small core and large imbalanced accessory genome model reveals a collaborative survival strategy of Sorangium cellulosum strains in nature.</title>
        <authorList>
            <person name="Han K."/>
            <person name="Peng R."/>
            <person name="Blom J."/>
            <person name="Li Y.-Z."/>
        </authorList>
    </citation>
    <scope>NUCLEOTIDE SEQUENCE [LARGE SCALE GENOMIC DNA]</scope>
    <source>
        <strain evidence="2 3">So0008-312</strain>
    </source>
</reference>
<dbReference type="Proteomes" id="UP000075260">
    <property type="component" value="Unassembled WGS sequence"/>
</dbReference>
<keyword evidence="2" id="KW-0560">Oxidoreductase</keyword>
<accession>A0A150QDK7</accession>
<evidence type="ECO:0000259" key="1">
    <source>
        <dbReference type="Pfam" id="PF03992"/>
    </source>
</evidence>
<evidence type="ECO:0000313" key="2">
    <source>
        <dbReference type="EMBL" id="KYF66074.1"/>
    </source>
</evidence>
<dbReference type="OrthoDB" id="9797060at2"/>
<organism evidence="2 3">
    <name type="scientific">Sorangium cellulosum</name>
    <name type="common">Polyangium cellulosum</name>
    <dbReference type="NCBI Taxonomy" id="56"/>
    <lineage>
        <taxon>Bacteria</taxon>
        <taxon>Pseudomonadati</taxon>
        <taxon>Myxococcota</taxon>
        <taxon>Polyangia</taxon>
        <taxon>Polyangiales</taxon>
        <taxon>Polyangiaceae</taxon>
        <taxon>Sorangium</taxon>
    </lineage>
</organism>
<feature type="domain" description="ABM" evidence="1">
    <location>
        <begin position="10"/>
        <end position="79"/>
    </location>
</feature>
<proteinExistence type="predicted"/>
<dbReference type="GO" id="GO:0004497">
    <property type="term" value="F:monooxygenase activity"/>
    <property type="evidence" value="ECO:0007669"/>
    <property type="project" value="UniProtKB-KW"/>
</dbReference>
<dbReference type="Pfam" id="PF03992">
    <property type="entry name" value="ABM"/>
    <property type="match status" value="1"/>
</dbReference>
<keyword evidence="2" id="KW-0503">Monooxygenase</keyword>
<name>A0A150QDK7_SORCE</name>
<sequence>MIGRIWHGWTSPENADTYEALLKTEIFPGILAKQVRGFQRIELLRRPLGEEVEFVTIMWFDSIEAVKAFAGEDHETAYVPAKAREVLARYDARSQHYELRELQESTGLDRPAETG</sequence>
<comment type="caution">
    <text evidence="2">The sequence shown here is derived from an EMBL/GenBank/DDBJ whole genome shotgun (WGS) entry which is preliminary data.</text>
</comment>
<evidence type="ECO:0000313" key="3">
    <source>
        <dbReference type="Proteomes" id="UP000075260"/>
    </source>
</evidence>
<protein>
    <submittedName>
        <fullName evidence="2">Antibiotic biosynthesis monooxygenase</fullName>
    </submittedName>
</protein>
<dbReference type="InterPro" id="IPR011008">
    <property type="entry name" value="Dimeric_a/b-barrel"/>
</dbReference>